<reference evidence="1 2" key="1">
    <citation type="journal article" date="2018" name="Arch. Microbiol.">
        <title>New insights into the metabolic potential of the phototrophic purple bacterium Rhodopila globiformis DSM 161(T) from its draft genome sequence and evidence for a vanadium-dependent nitrogenase.</title>
        <authorList>
            <person name="Imhoff J.F."/>
            <person name="Rahn T."/>
            <person name="Kunzel S."/>
            <person name="Neulinger S.C."/>
        </authorList>
    </citation>
    <scope>NUCLEOTIDE SEQUENCE [LARGE SCALE GENOMIC DNA]</scope>
    <source>
        <strain evidence="1 2">DSM 16996</strain>
    </source>
</reference>
<sequence>MTRPHDVFRSRTRASSRAKKLLGACAALLAGASLAQAHTIVGDRIFPATLAVDDPGVNDELALPTFAYMTGSNFDRSPGPINYSLGWEYAKTITADLGVSVGSQGFNWQRRPNAQGWSNIETQLKYVFWQDAKAEAIFAGAVNVEWGNTGSPQSAGIAPDPFSTVTTKLYAGKGFGDASIDWARPFAVTGEVDYSMPARTVNADGSLNPTTLTYGATLQYSLLYRNSHVEEVPELFRRLIPSFEAVFTTPIAHVAQSVTDDFSTHTTTGVFGPALYYIGNYFEIGVMAQIPLNRASGSHVGAVAVLDFFLDDIAPDSLGKPLFGPSQARGGHY</sequence>
<dbReference type="EMBL" id="NHSJ01000136">
    <property type="protein sequence ID" value="PPQ26140.1"/>
    <property type="molecule type" value="Genomic_DNA"/>
</dbReference>
<evidence type="ECO:0000313" key="2">
    <source>
        <dbReference type="Proteomes" id="UP000239089"/>
    </source>
</evidence>
<name>A0A2S6MUV1_9HYPH</name>
<organism evidence="1 2">
    <name type="scientific">Rhodoblastus sphagnicola</name>
    <dbReference type="NCBI Taxonomy" id="333368"/>
    <lineage>
        <taxon>Bacteria</taxon>
        <taxon>Pseudomonadati</taxon>
        <taxon>Pseudomonadota</taxon>
        <taxon>Alphaproteobacteria</taxon>
        <taxon>Hyphomicrobiales</taxon>
        <taxon>Rhodoblastaceae</taxon>
        <taxon>Rhodoblastus</taxon>
    </lineage>
</organism>
<gene>
    <name evidence="1" type="ORF">CCR94_23035</name>
</gene>
<protein>
    <recommendedName>
        <fullName evidence="3">Phenol degradation protein meta</fullName>
    </recommendedName>
</protein>
<dbReference type="Proteomes" id="UP000239089">
    <property type="component" value="Unassembled WGS sequence"/>
</dbReference>
<evidence type="ECO:0000313" key="1">
    <source>
        <dbReference type="EMBL" id="PPQ26140.1"/>
    </source>
</evidence>
<accession>A0A2S6MUV1</accession>
<dbReference type="RefSeq" id="WP_104510634.1">
    <property type="nucleotide sequence ID" value="NZ_JACIGC010000018.1"/>
</dbReference>
<comment type="caution">
    <text evidence="1">The sequence shown here is derived from an EMBL/GenBank/DDBJ whole genome shotgun (WGS) entry which is preliminary data.</text>
</comment>
<dbReference type="OrthoDB" id="7252930at2"/>
<dbReference type="AlphaFoldDB" id="A0A2S6MUV1"/>
<keyword evidence="2" id="KW-1185">Reference proteome</keyword>
<proteinExistence type="predicted"/>
<evidence type="ECO:0008006" key="3">
    <source>
        <dbReference type="Google" id="ProtNLM"/>
    </source>
</evidence>